<organism evidence="10 11">
    <name type="scientific">Rubroshorea leprosula</name>
    <dbReference type="NCBI Taxonomy" id="152421"/>
    <lineage>
        <taxon>Eukaryota</taxon>
        <taxon>Viridiplantae</taxon>
        <taxon>Streptophyta</taxon>
        <taxon>Embryophyta</taxon>
        <taxon>Tracheophyta</taxon>
        <taxon>Spermatophyta</taxon>
        <taxon>Magnoliopsida</taxon>
        <taxon>eudicotyledons</taxon>
        <taxon>Gunneridae</taxon>
        <taxon>Pentapetalae</taxon>
        <taxon>rosids</taxon>
        <taxon>malvids</taxon>
        <taxon>Malvales</taxon>
        <taxon>Dipterocarpaceae</taxon>
        <taxon>Rubroshorea</taxon>
    </lineage>
</organism>
<dbReference type="SUPFAM" id="SSF81324">
    <property type="entry name" value="Voltage-gated potassium channels"/>
    <property type="match status" value="1"/>
</dbReference>
<accession>A0AAV5MX08</accession>
<feature type="non-terminal residue" evidence="10">
    <location>
        <position position="1"/>
    </location>
</feature>
<comment type="caution">
    <text evidence="10">The sequence shown here is derived from an EMBL/GenBank/DDBJ whole genome shotgun (WGS) entry which is preliminary data.</text>
</comment>
<protein>
    <recommendedName>
        <fullName evidence="9">Ion transport domain-containing protein</fullName>
    </recommendedName>
</protein>
<proteinExistence type="predicted"/>
<reference evidence="10 11" key="1">
    <citation type="journal article" date="2021" name="Commun. Biol.">
        <title>The genome of Shorea leprosula (Dipterocarpaceae) highlights the ecological relevance of drought in aseasonal tropical rainforests.</title>
        <authorList>
            <person name="Ng K.K.S."/>
            <person name="Kobayashi M.J."/>
            <person name="Fawcett J.A."/>
            <person name="Hatakeyama M."/>
            <person name="Paape T."/>
            <person name="Ng C.H."/>
            <person name="Ang C.C."/>
            <person name="Tnah L.H."/>
            <person name="Lee C.T."/>
            <person name="Nishiyama T."/>
            <person name="Sese J."/>
            <person name="O'Brien M.J."/>
            <person name="Copetti D."/>
            <person name="Mohd Noor M.I."/>
            <person name="Ong R.C."/>
            <person name="Putra M."/>
            <person name="Sireger I.Z."/>
            <person name="Indrioko S."/>
            <person name="Kosugi Y."/>
            <person name="Izuno A."/>
            <person name="Isagi Y."/>
            <person name="Lee S.L."/>
            <person name="Shimizu K.K."/>
        </authorList>
    </citation>
    <scope>NUCLEOTIDE SEQUENCE [LARGE SCALE GENOMIC DNA]</scope>
    <source>
        <strain evidence="10">214</strain>
    </source>
</reference>
<gene>
    <name evidence="10" type="ORF">SLEP1_g60148</name>
</gene>
<evidence type="ECO:0000256" key="6">
    <source>
        <dbReference type="ARBA" id="ARBA00023149"/>
    </source>
</evidence>
<keyword evidence="3 8" id="KW-0812">Transmembrane</keyword>
<name>A0AAV5MX08_9ROSI</name>
<dbReference type="GO" id="GO:0016020">
    <property type="term" value="C:membrane"/>
    <property type="evidence" value="ECO:0007669"/>
    <property type="project" value="UniProtKB-SubCell"/>
</dbReference>
<dbReference type="Proteomes" id="UP001054252">
    <property type="component" value="Unassembled WGS sequence"/>
</dbReference>
<evidence type="ECO:0000313" key="10">
    <source>
        <dbReference type="EMBL" id="GKV53629.1"/>
    </source>
</evidence>
<dbReference type="InterPro" id="IPR005821">
    <property type="entry name" value="Ion_trans_dom"/>
</dbReference>
<evidence type="ECO:0000256" key="4">
    <source>
        <dbReference type="ARBA" id="ARBA00022989"/>
    </source>
</evidence>
<evidence type="ECO:0000256" key="7">
    <source>
        <dbReference type="ARBA" id="ARBA00023303"/>
    </source>
</evidence>
<keyword evidence="2" id="KW-0547">Nucleotide-binding</keyword>
<keyword evidence="5 8" id="KW-0472">Membrane</keyword>
<evidence type="ECO:0000256" key="8">
    <source>
        <dbReference type="SAM" id="Phobius"/>
    </source>
</evidence>
<keyword evidence="4 8" id="KW-1133">Transmembrane helix</keyword>
<evidence type="ECO:0000259" key="9">
    <source>
        <dbReference type="Pfam" id="PF00520"/>
    </source>
</evidence>
<dbReference type="EMBL" id="BPVZ01001631">
    <property type="protein sequence ID" value="GKV53629.1"/>
    <property type="molecule type" value="Genomic_DNA"/>
</dbReference>
<keyword evidence="6" id="KW-0114">cAMP</keyword>
<comment type="subcellular location">
    <subcellularLocation>
        <location evidence="1">Membrane</location>
        <topology evidence="1">Multi-pass membrane protein</topology>
    </subcellularLocation>
</comment>
<feature type="transmembrane region" description="Helical" evidence="8">
    <location>
        <begin position="65"/>
        <end position="85"/>
    </location>
</feature>
<keyword evidence="2" id="KW-0116">cAMP-binding</keyword>
<dbReference type="AlphaFoldDB" id="A0AAV5MX08"/>
<dbReference type="PANTHER" id="PTHR45651:SF11">
    <property type="entry name" value="CYCLIC NUCLEOTIDE-GATED ION CHANNEL 20, CHLOROPLASTIC-RELATED"/>
    <property type="match status" value="1"/>
</dbReference>
<evidence type="ECO:0000256" key="1">
    <source>
        <dbReference type="ARBA" id="ARBA00004141"/>
    </source>
</evidence>
<evidence type="ECO:0000256" key="3">
    <source>
        <dbReference type="ARBA" id="ARBA00022692"/>
    </source>
</evidence>
<feature type="domain" description="Ion transport" evidence="9">
    <location>
        <begin position="15"/>
        <end position="164"/>
    </location>
</feature>
<keyword evidence="7" id="KW-0813">Transport</keyword>
<keyword evidence="11" id="KW-1185">Reference proteome</keyword>
<dbReference type="GO" id="GO:0030552">
    <property type="term" value="F:cAMP binding"/>
    <property type="evidence" value="ECO:0007669"/>
    <property type="project" value="UniProtKB-KW"/>
</dbReference>
<feature type="transmembrane region" description="Helical" evidence="8">
    <location>
        <begin position="135"/>
        <end position="159"/>
    </location>
</feature>
<keyword evidence="7" id="KW-0406">Ion transport</keyword>
<dbReference type="PANTHER" id="PTHR45651">
    <property type="entry name" value="CYCLIC NUCLEOTIDE-GATED ION CHANNEL 15-RELATED-RELATED"/>
    <property type="match status" value="1"/>
</dbReference>
<evidence type="ECO:0000256" key="5">
    <source>
        <dbReference type="ARBA" id="ARBA00023136"/>
    </source>
</evidence>
<evidence type="ECO:0000256" key="2">
    <source>
        <dbReference type="ARBA" id="ARBA00022566"/>
    </source>
</evidence>
<dbReference type="Pfam" id="PF00520">
    <property type="entry name" value="Ion_trans"/>
    <property type="match status" value="1"/>
</dbReference>
<keyword evidence="7" id="KW-0407">Ion channel</keyword>
<sequence>DHKCIVIDRKWTLTLVVFRSFTDLIYLLNMLLQFKLAYIAPESRVVGAGELVDHPKMIAINYLRGYFLIDLFAVLPLPQIVILSVLPRNLGASGANYAKNLLRVAILVQYIPRLYRFLPLLAGQSPRGFIFESAWANFVINLLTFVLSGHIVGSLWYLFGLQGLFLAFRGLISVSKMPVITLKSAIVKKLLIVGLDMAILLRCKGGIIGLPMQTLMPVLLKMDLTTEYTLKLSTLLHTKISLPDIYTLCFGGSR</sequence>
<dbReference type="GO" id="GO:0005216">
    <property type="term" value="F:monoatomic ion channel activity"/>
    <property type="evidence" value="ECO:0007669"/>
    <property type="project" value="InterPro"/>
</dbReference>
<evidence type="ECO:0000313" key="11">
    <source>
        <dbReference type="Proteomes" id="UP001054252"/>
    </source>
</evidence>